<feature type="compositionally biased region" description="Polar residues" evidence="1">
    <location>
        <begin position="1"/>
        <end position="10"/>
    </location>
</feature>
<evidence type="ECO:0000313" key="3">
    <source>
        <dbReference type="Proteomes" id="UP001476798"/>
    </source>
</evidence>
<gene>
    <name evidence="2" type="ORF">GOODEAATRI_005400</name>
</gene>
<name>A0ABV0NHP7_9TELE</name>
<dbReference type="Proteomes" id="UP001476798">
    <property type="component" value="Unassembled WGS sequence"/>
</dbReference>
<dbReference type="PANTHER" id="PTHR46001:SF1">
    <property type="entry name" value="RHO GUANINE NUCLEOTIDE EXCHANGE FACTOR TIAM1"/>
    <property type="match status" value="1"/>
</dbReference>
<proteinExistence type="predicted"/>
<keyword evidence="3" id="KW-1185">Reference proteome</keyword>
<dbReference type="PANTHER" id="PTHR46001">
    <property type="entry name" value="TIAM (MAMMALIAN TUMOR INVASION AND METASTASIS FACTOR) HOMOLOG"/>
    <property type="match status" value="1"/>
</dbReference>
<feature type="compositionally biased region" description="Basic residues" evidence="1">
    <location>
        <begin position="22"/>
        <end position="46"/>
    </location>
</feature>
<feature type="region of interest" description="Disordered" evidence="1">
    <location>
        <begin position="104"/>
        <end position="142"/>
    </location>
</feature>
<comment type="caution">
    <text evidence="2">The sequence shown here is derived from an EMBL/GenBank/DDBJ whole genome shotgun (WGS) entry which is preliminary data.</text>
</comment>
<reference evidence="2 3" key="1">
    <citation type="submission" date="2021-06" db="EMBL/GenBank/DDBJ databases">
        <authorList>
            <person name="Palmer J.M."/>
        </authorList>
    </citation>
    <scope>NUCLEOTIDE SEQUENCE [LARGE SCALE GENOMIC DNA]</scope>
    <source>
        <strain evidence="2 3">GA_2019</strain>
        <tissue evidence="2">Muscle</tissue>
    </source>
</reference>
<protein>
    <submittedName>
        <fullName evidence="2">Uncharacterized protein</fullName>
    </submittedName>
</protein>
<organism evidence="2 3">
    <name type="scientific">Goodea atripinnis</name>
    <dbReference type="NCBI Taxonomy" id="208336"/>
    <lineage>
        <taxon>Eukaryota</taxon>
        <taxon>Metazoa</taxon>
        <taxon>Chordata</taxon>
        <taxon>Craniata</taxon>
        <taxon>Vertebrata</taxon>
        <taxon>Euteleostomi</taxon>
        <taxon>Actinopterygii</taxon>
        <taxon>Neopterygii</taxon>
        <taxon>Teleostei</taxon>
        <taxon>Neoteleostei</taxon>
        <taxon>Acanthomorphata</taxon>
        <taxon>Ovalentaria</taxon>
        <taxon>Atherinomorphae</taxon>
        <taxon>Cyprinodontiformes</taxon>
        <taxon>Goodeidae</taxon>
        <taxon>Goodea</taxon>
    </lineage>
</organism>
<sequence>MGNVESQNGDSGVYRNGEVHLSRKHTSRSLRLTNKKLVTRRQRHSSTVKQEHRNSETSTRSSSTPSIPQSLAESGLELFSGADEQGEFGINPHWTQRVSMTMRPESYQHEDESLATPTPETSEADTIAQDGEEDSMGEGDVPGEERYLQRMTEGPRDGGTFKKKRSKSADMWREDSLEFSMSDLSQENLTSTEDIIDGGDEEEEEQFTRLRGSAASRIQTSGVRGIATLKTTEKPTAMETQKARMDCCLQRKTTVAAMEHSPSPVDDLTVFLRGCQDWGSLPPHALPSRDGVHILLRFDLI</sequence>
<feature type="region of interest" description="Disordered" evidence="1">
    <location>
        <begin position="1"/>
        <end position="69"/>
    </location>
</feature>
<accession>A0ABV0NHP7</accession>
<evidence type="ECO:0000256" key="1">
    <source>
        <dbReference type="SAM" id="MobiDB-lite"/>
    </source>
</evidence>
<dbReference type="InterPro" id="IPR043537">
    <property type="entry name" value="Tiam1/Tiam2/Sif"/>
</dbReference>
<evidence type="ECO:0000313" key="2">
    <source>
        <dbReference type="EMBL" id="MEQ2170928.1"/>
    </source>
</evidence>
<feature type="compositionally biased region" description="Low complexity" evidence="1">
    <location>
        <begin position="56"/>
        <end position="66"/>
    </location>
</feature>
<dbReference type="EMBL" id="JAHRIO010040226">
    <property type="protein sequence ID" value="MEQ2170928.1"/>
    <property type="molecule type" value="Genomic_DNA"/>
</dbReference>